<feature type="transmembrane region" description="Helical" evidence="2">
    <location>
        <begin position="83"/>
        <end position="104"/>
    </location>
</feature>
<evidence type="ECO:0000256" key="2">
    <source>
        <dbReference type="SAM" id="Phobius"/>
    </source>
</evidence>
<dbReference type="Proteomes" id="UP000000377">
    <property type="component" value="Chromosome"/>
</dbReference>
<dbReference type="AlphaFoldDB" id="D7C174"/>
<keyword evidence="2" id="KW-1133">Transmembrane helix</keyword>
<dbReference type="GO" id="GO:0022857">
    <property type="term" value="F:transmembrane transporter activity"/>
    <property type="evidence" value="ECO:0007669"/>
    <property type="project" value="InterPro"/>
</dbReference>
<dbReference type="SUPFAM" id="SSF103473">
    <property type="entry name" value="MFS general substrate transporter"/>
    <property type="match status" value="1"/>
</dbReference>
<keyword evidence="2" id="KW-0812">Transmembrane</keyword>
<dbReference type="RefSeq" id="WP_014177444.1">
    <property type="nucleotide sequence ID" value="NC_016582.1"/>
</dbReference>
<feature type="transmembrane region" description="Helical" evidence="2">
    <location>
        <begin position="242"/>
        <end position="262"/>
    </location>
</feature>
<keyword evidence="4" id="KW-1185">Reference proteome</keyword>
<feature type="transmembrane region" description="Helical" evidence="2">
    <location>
        <begin position="156"/>
        <end position="189"/>
    </location>
</feature>
<feature type="transmembrane region" description="Helical" evidence="2">
    <location>
        <begin position="116"/>
        <end position="135"/>
    </location>
</feature>
<keyword evidence="2" id="KW-0472">Membrane</keyword>
<feature type="region of interest" description="Disordered" evidence="1">
    <location>
        <begin position="270"/>
        <end position="293"/>
    </location>
</feature>
<organism evidence="3 4">
    <name type="scientific">Streptomyces bingchenggensis (strain BCW-1)</name>
    <dbReference type="NCBI Taxonomy" id="749414"/>
    <lineage>
        <taxon>Bacteria</taxon>
        <taxon>Bacillati</taxon>
        <taxon>Actinomycetota</taxon>
        <taxon>Actinomycetes</taxon>
        <taxon>Kitasatosporales</taxon>
        <taxon>Streptomycetaceae</taxon>
        <taxon>Streptomyces</taxon>
    </lineage>
</organism>
<dbReference type="InterPro" id="IPR036259">
    <property type="entry name" value="MFS_trans_sf"/>
</dbReference>
<evidence type="ECO:0000256" key="1">
    <source>
        <dbReference type="SAM" id="MobiDB-lite"/>
    </source>
</evidence>
<dbReference type="PATRIC" id="fig|749414.3.peg.5019"/>
<feature type="transmembrane region" description="Helical" evidence="2">
    <location>
        <begin position="7"/>
        <end position="26"/>
    </location>
</feature>
<gene>
    <name evidence="3" type="ordered locus">SBI_04855</name>
</gene>
<dbReference type="KEGG" id="sbh:SBI_04855"/>
<dbReference type="Pfam" id="PF07690">
    <property type="entry name" value="MFS_1"/>
    <property type="match status" value="1"/>
</dbReference>
<dbReference type="EMBL" id="CP002047">
    <property type="protein sequence ID" value="ADI07975.1"/>
    <property type="molecule type" value="Genomic_DNA"/>
</dbReference>
<feature type="transmembrane region" description="Helical" evidence="2">
    <location>
        <begin position="32"/>
        <end position="50"/>
    </location>
</feature>
<proteinExistence type="predicted"/>
<dbReference type="HOGENOM" id="CLU_949688_0_0_11"/>
<protein>
    <submittedName>
        <fullName evidence="3">Major facilitator superfamily MFS_1</fullName>
    </submittedName>
</protein>
<evidence type="ECO:0000313" key="3">
    <source>
        <dbReference type="EMBL" id="ADI07975.1"/>
    </source>
</evidence>
<dbReference type="Gene3D" id="1.20.1250.20">
    <property type="entry name" value="MFS general substrate transporter like domains"/>
    <property type="match status" value="1"/>
</dbReference>
<accession>D7C174</accession>
<dbReference type="eggNOG" id="COG2814">
    <property type="taxonomic scope" value="Bacteria"/>
</dbReference>
<name>D7C174_STRBB</name>
<reference evidence="3 4" key="1">
    <citation type="journal article" date="2010" name="J. Bacteriol.">
        <title>Genome sequence of the milbemycin-producing bacterium Streptomyces bingchenggensis.</title>
        <authorList>
            <person name="Wang X.J."/>
            <person name="Yan Y.J."/>
            <person name="Zhang B."/>
            <person name="An J."/>
            <person name="Wang J.J."/>
            <person name="Tian J."/>
            <person name="Jiang L."/>
            <person name="Chen Y.H."/>
            <person name="Huang S.X."/>
            <person name="Yin M."/>
            <person name="Zhang J."/>
            <person name="Gao A.L."/>
            <person name="Liu C.X."/>
            <person name="Zhu Z.X."/>
            <person name="Xiang W.S."/>
        </authorList>
    </citation>
    <scope>NUCLEOTIDE SEQUENCE [LARGE SCALE GENOMIC DNA]</scope>
    <source>
        <strain evidence="3 4">BCW-1</strain>
    </source>
</reference>
<dbReference type="STRING" id="749414.SBI_04855"/>
<evidence type="ECO:0000313" key="4">
    <source>
        <dbReference type="Proteomes" id="UP000000377"/>
    </source>
</evidence>
<dbReference type="InterPro" id="IPR011701">
    <property type="entry name" value="MFS"/>
</dbReference>
<sequence>MLAFNRVVRNIGATLSTPALGVALALDSPVAFRSLIGVGAVSVLIVALIATRLPDTTTPTEPIPDAAGPRKSKRSGVLRDRPYLALSLLNGVLVMHMELLEIGMPLWGMNRTQAPAWTTSALLFTNVLVAIGFQMRVGHTVTDVNSAARAMRRGGYCLLSASAVFALTGTLTPLLCATALFSAVVLLTLTELLQSAGSWGLSYDLADTTRLGEYQGAWSVGTQLVRSCGPFLVTLVLSTLDAAGWLVIGLIYAVAAACAAPLSRRAEATRHVTAPQAATPQPTPTKHTVPHNA</sequence>